<accession>A0ABQ5FUL7</accession>
<sequence>MGSPKNTHLGTPPHPPTPPTTTLWFPLEPSGASARLLGHLNYNLSSPTSNNQGGQYTSTCPKLSQSTSASAEATTWTMTTPDLSVWTHLFCKNFFMDDVRPADDTAYHSSGDRRYVDLRSMQVDVALVCYRLYLTGGFQCHGFTLIDHTSELYPSDFEDLYLLNLQGHLNHLSPEDKKILTTVVNLWTRNLVIRKCVEDFQLGIESYQMQLNLTKPRWDAKGFEYKHDFTVIDSPRAITFRDKYGVQMIMRFNEIHKFSDGTLHQIDEALDYKVKEFNVNRRNPGLDTRFWTKKDIDRSKEFMFAIQKPLKTIRLHKDGDADASFHFRNSDKYYHDPEECELRFALAFWLLKTAFWLLRFASRFGCVLPQDHCVLPQDHHCVLLQHLVAFCFKTIIAFW</sequence>
<reference evidence="2" key="1">
    <citation type="journal article" date="2022" name="Int. J. Mol. Sci.">
        <title>Draft Genome of Tanacetum Coccineum: Genomic Comparison of Closely Related Tanacetum-Family Plants.</title>
        <authorList>
            <person name="Yamashiro T."/>
            <person name="Shiraishi A."/>
            <person name="Nakayama K."/>
            <person name="Satake H."/>
        </authorList>
    </citation>
    <scope>NUCLEOTIDE SEQUENCE</scope>
</reference>
<reference evidence="2" key="2">
    <citation type="submission" date="2022-01" db="EMBL/GenBank/DDBJ databases">
        <authorList>
            <person name="Yamashiro T."/>
            <person name="Shiraishi A."/>
            <person name="Satake H."/>
            <person name="Nakayama K."/>
        </authorList>
    </citation>
    <scope>NUCLEOTIDE SEQUENCE</scope>
</reference>
<dbReference type="Proteomes" id="UP001151760">
    <property type="component" value="Unassembled WGS sequence"/>
</dbReference>
<dbReference type="EMBL" id="BQNB010017767">
    <property type="protein sequence ID" value="GJT67000.1"/>
    <property type="molecule type" value="Genomic_DNA"/>
</dbReference>
<name>A0ABQ5FUL7_9ASTR</name>
<protein>
    <submittedName>
        <fullName evidence="2">Uncharacterized protein</fullName>
    </submittedName>
</protein>
<evidence type="ECO:0000256" key="1">
    <source>
        <dbReference type="SAM" id="MobiDB-lite"/>
    </source>
</evidence>
<keyword evidence="3" id="KW-1185">Reference proteome</keyword>
<proteinExistence type="predicted"/>
<comment type="caution">
    <text evidence="2">The sequence shown here is derived from an EMBL/GenBank/DDBJ whole genome shotgun (WGS) entry which is preliminary data.</text>
</comment>
<evidence type="ECO:0000313" key="2">
    <source>
        <dbReference type="EMBL" id="GJT67000.1"/>
    </source>
</evidence>
<feature type="region of interest" description="Disordered" evidence="1">
    <location>
        <begin position="1"/>
        <end position="21"/>
    </location>
</feature>
<gene>
    <name evidence="2" type="ORF">Tco_1018480</name>
</gene>
<evidence type="ECO:0000313" key="3">
    <source>
        <dbReference type="Proteomes" id="UP001151760"/>
    </source>
</evidence>
<organism evidence="2 3">
    <name type="scientific">Tanacetum coccineum</name>
    <dbReference type="NCBI Taxonomy" id="301880"/>
    <lineage>
        <taxon>Eukaryota</taxon>
        <taxon>Viridiplantae</taxon>
        <taxon>Streptophyta</taxon>
        <taxon>Embryophyta</taxon>
        <taxon>Tracheophyta</taxon>
        <taxon>Spermatophyta</taxon>
        <taxon>Magnoliopsida</taxon>
        <taxon>eudicotyledons</taxon>
        <taxon>Gunneridae</taxon>
        <taxon>Pentapetalae</taxon>
        <taxon>asterids</taxon>
        <taxon>campanulids</taxon>
        <taxon>Asterales</taxon>
        <taxon>Asteraceae</taxon>
        <taxon>Asteroideae</taxon>
        <taxon>Anthemideae</taxon>
        <taxon>Anthemidinae</taxon>
        <taxon>Tanacetum</taxon>
    </lineage>
</organism>